<proteinExistence type="inferred from homology"/>
<dbReference type="NCBIfam" id="TIGR02385">
    <property type="entry name" value="RelE_StbE"/>
    <property type="match status" value="1"/>
</dbReference>
<dbReference type="Gene3D" id="3.30.2310.20">
    <property type="entry name" value="RelE-like"/>
    <property type="match status" value="1"/>
</dbReference>
<gene>
    <name evidence="3" type="ORF">ABFY20_14145</name>
</gene>
<dbReference type="PANTHER" id="PTHR35601">
    <property type="entry name" value="TOXIN RELE"/>
    <property type="match status" value="1"/>
</dbReference>
<dbReference type="AlphaFoldDB" id="A0AB39BE08"/>
<organism evidence="3">
    <name type="scientific">Herbiconiux sp. A18JL235</name>
    <dbReference type="NCBI Taxonomy" id="3152363"/>
    <lineage>
        <taxon>Bacteria</taxon>
        <taxon>Bacillati</taxon>
        <taxon>Actinomycetota</taxon>
        <taxon>Actinomycetes</taxon>
        <taxon>Micrococcales</taxon>
        <taxon>Microbacteriaceae</taxon>
        <taxon>Herbiconiux</taxon>
    </lineage>
</organism>
<name>A0AB39BE08_9MICO</name>
<comment type="similarity">
    <text evidence="1">Belongs to the RelE toxin family.</text>
</comment>
<dbReference type="InterPro" id="IPR035093">
    <property type="entry name" value="RelE/ParE_toxin_dom_sf"/>
</dbReference>
<dbReference type="InterPro" id="IPR007712">
    <property type="entry name" value="RelE/ParE_toxin"/>
</dbReference>
<dbReference type="RefSeq" id="WP_368496864.1">
    <property type="nucleotide sequence ID" value="NZ_CP162511.1"/>
</dbReference>
<accession>A0AB39BE08</accession>
<evidence type="ECO:0000256" key="1">
    <source>
        <dbReference type="ARBA" id="ARBA00006226"/>
    </source>
</evidence>
<dbReference type="PANTHER" id="PTHR35601:SF1">
    <property type="entry name" value="TOXIN RELE"/>
    <property type="match status" value="1"/>
</dbReference>
<reference evidence="3" key="1">
    <citation type="submission" date="2024-05" db="EMBL/GenBank/DDBJ databases">
        <title>Herbiconiux sp. A18JL235.</title>
        <authorList>
            <person name="Zhang G."/>
        </authorList>
    </citation>
    <scope>NUCLEOTIDE SEQUENCE</scope>
    <source>
        <strain evidence="3">A18JL235</strain>
    </source>
</reference>
<evidence type="ECO:0000256" key="2">
    <source>
        <dbReference type="ARBA" id="ARBA00022649"/>
    </source>
</evidence>
<dbReference type="EMBL" id="CP162511">
    <property type="protein sequence ID" value="XDI04464.1"/>
    <property type="molecule type" value="Genomic_DNA"/>
</dbReference>
<protein>
    <submittedName>
        <fullName evidence="3">Type II toxin-antitoxin system RelE/ParE family toxin</fullName>
    </submittedName>
</protein>
<dbReference type="SUPFAM" id="SSF143011">
    <property type="entry name" value="RelE-like"/>
    <property type="match status" value="1"/>
</dbReference>
<evidence type="ECO:0000313" key="3">
    <source>
        <dbReference type="EMBL" id="XDI04464.1"/>
    </source>
</evidence>
<sequence length="87" mass="10116">MTRWTVETSPEFDKAVRKLDRVVAARILTYLDGLAELDDPRARGKRLSGNLSHFWRYRIGDFRLLVEVRDETLVVVAVRLGHRSSVY</sequence>
<keyword evidence="2" id="KW-1277">Toxin-antitoxin system</keyword>
<dbReference type="Pfam" id="PF05016">
    <property type="entry name" value="ParE_toxin"/>
    <property type="match status" value="1"/>
</dbReference>